<gene>
    <name evidence="1" type="ORF">S12H4_57623</name>
</gene>
<comment type="caution">
    <text evidence="1">The sequence shown here is derived from an EMBL/GenBank/DDBJ whole genome shotgun (WGS) entry which is preliminary data.</text>
</comment>
<dbReference type="AlphaFoldDB" id="X1V2E7"/>
<organism evidence="1">
    <name type="scientific">marine sediment metagenome</name>
    <dbReference type="NCBI Taxonomy" id="412755"/>
    <lineage>
        <taxon>unclassified sequences</taxon>
        <taxon>metagenomes</taxon>
        <taxon>ecological metagenomes</taxon>
    </lineage>
</organism>
<dbReference type="EMBL" id="BARW01037300">
    <property type="protein sequence ID" value="GAJ23933.1"/>
    <property type="molecule type" value="Genomic_DNA"/>
</dbReference>
<accession>X1V2E7</accession>
<sequence>MGGKSKKFLQRWIIKIMSDGNVWTNREIYDLNITHFKGGMKGFASWMSCHSMLGQMA</sequence>
<feature type="non-terminal residue" evidence="1">
    <location>
        <position position="57"/>
    </location>
</feature>
<evidence type="ECO:0000313" key="1">
    <source>
        <dbReference type="EMBL" id="GAJ23933.1"/>
    </source>
</evidence>
<reference evidence="1" key="1">
    <citation type="journal article" date="2014" name="Front. Microbiol.">
        <title>High frequency of phylogenetically diverse reductive dehalogenase-homologous genes in deep subseafloor sedimentary metagenomes.</title>
        <authorList>
            <person name="Kawai M."/>
            <person name="Futagami T."/>
            <person name="Toyoda A."/>
            <person name="Takaki Y."/>
            <person name="Nishi S."/>
            <person name="Hori S."/>
            <person name="Arai W."/>
            <person name="Tsubouchi T."/>
            <person name="Morono Y."/>
            <person name="Uchiyama I."/>
            <person name="Ito T."/>
            <person name="Fujiyama A."/>
            <person name="Inagaki F."/>
            <person name="Takami H."/>
        </authorList>
    </citation>
    <scope>NUCLEOTIDE SEQUENCE</scope>
    <source>
        <strain evidence="1">Expedition CK06-06</strain>
    </source>
</reference>
<name>X1V2E7_9ZZZZ</name>
<proteinExistence type="predicted"/>
<protein>
    <submittedName>
        <fullName evidence="1">Uncharacterized protein</fullName>
    </submittedName>
</protein>